<evidence type="ECO:0000256" key="2">
    <source>
        <dbReference type="ARBA" id="ARBA00005346"/>
    </source>
</evidence>
<feature type="transmembrane region" description="Helical" evidence="8">
    <location>
        <begin position="266"/>
        <end position="287"/>
    </location>
</feature>
<dbReference type="InterPro" id="IPR050586">
    <property type="entry name" value="CPA3_Na-H_Antiporter_D"/>
</dbReference>
<sequence>MNVDVALPLFVGVPLLAAAFAVLSPWKWLRDALHIIVPALGVIAGVWLYWVTLDQGTVAHVIGLYPGGAGIVFAADGFSAIMIITSMIVAVTANWFATAAGETEARFYPALTLILITGANGAFLTADLFNFFVMIEVMLLPSYGLLAMTGTPDRLTAGRLFVLVNLAASTLLVLGVGLVYGVTGAVNIAALQGVAAGNGPATVAVGVVVVAIAVKAGLFPVHTWLPRTYPSTSAAVMGIFSGIHTKVAVYMLMRIWVVIFDLDERWNWLIIVVMVISMMIGAFAGLAENSIRRVLAYQMVNGMPFILVMLAFAADSPRLALSAAILYTLHHMITMGALILNSGAIEETYGTGRLKRLSGLMRREPWTAAVFAAGAFSVVGFPVFSGMWGKVGLVVSAASTGDARSIVVITAVIVASVGALLSMLRVWQNVFWGPDMQRYDAAVTIRWSVLAPSAVMVLISVAMFVFAGPLLGSVHHATDGLLDVDAYSDAVLGDDPVGIPDMTDLQGGI</sequence>
<dbReference type="Proteomes" id="UP001180840">
    <property type="component" value="Unassembled WGS sequence"/>
</dbReference>
<feature type="domain" description="NADH:quinone oxidoreductase/Mrp antiporter transmembrane" evidence="9">
    <location>
        <begin position="127"/>
        <end position="408"/>
    </location>
</feature>
<dbReference type="InterPro" id="IPR003918">
    <property type="entry name" value="NADH_UbQ_OxRdtase"/>
</dbReference>
<feature type="transmembrane region" description="Helical" evidence="8">
    <location>
        <begin position="366"/>
        <end position="385"/>
    </location>
</feature>
<proteinExistence type="inferred from homology"/>
<gene>
    <name evidence="10" type="ORF">J2S39_002473</name>
</gene>
<evidence type="ECO:0000259" key="9">
    <source>
        <dbReference type="Pfam" id="PF00361"/>
    </source>
</evidence>
<feature type="transmembrane region" description="Helical" evidence="8">
    <location>
        <begin position="160"/>
        <end position="181"/>
    </location>
</feature>
<comment type="similarity">
    <text evidence="2">Belongs to the CPA3 antiporters (TC 2.A.63) subunit D family.</text>
</comment>
<feature type="transmembrane region" description="Helical" evidence="8">
    <location>
        <begin position="129"/>
        <end position="148"/>
    </location>
</feature>
<keyword evidence="6 8" id="KW-0472">Membrane</keyword>
<feature type="transmembrane region" description="Helical" evidence="8">
    <location>
        <begin position="105"/>
        <end position="123"/>
    </location>
</feature>
<evidence type="ECO:0000256" key="1">
    <source>
        <dbReference type="ARBA" id="ARBA00004651"/>
    </source>
</evidence>
<feature type="transmembrane region" description="Helical" evidence="8">
    <location>
        <begin position="234"/>
        <end position="260"/>
    </location>
</feature>
<protein>
    <submittedName>
        <fullName evidence="10">Multicomponent Na+:H+ antiporter subunit D</fullName>
    </submittedName>
</protein>
<keyword evidence="3" id="KW-1003">Cell membrane</keyword>
<keyword evidence="11" id="KW-1185">Reference proteome</keyword>
<dbReference type="NCBIfam" id="NF006239">
    <property type="entry name" value="PRK08375.1-5"/>
    <property type="match status" value="1"/>
</dbReference>
<reference evidence="10" key="1">
    <citation type="submission" date="2023-07" db="EMBL/GenBank/DDBJ databases">
        <title>Sequencing the genomes of 1000 actinobacteria strains.</title>
        <authorList>
            <person name="Klenk H.-P."/>
        </authorList>
    </citation>
    <scope>NUCLEOTIDE SEQUENCE</scope>
    <source>
        <strain evidence="10">DSM 107476</strain>
    </source>
</reference>
<feature type="transmembrane region" description="Helical" evidence="8">
    <location>
        <begin position="201"/>
        <end position="222"/>
    </location>
</feature>
<keyword evidence="4 7" id="KW-0812">Transmembrane</keyword>
<evidence type="ECO:0000256" key="7">
    <source>
        <dbReference type="RuleBase" id="RU000320"/>
    </source>
</evidence>
<dbReference type="InterPro" id="IPR001750">
    <property type="entry name" value="ND/Mrp_TM"/>
</dbReference>
<keyword evidence="5 8" id="KW-1133">Transmembrane helix</keyword>
<dbReference type="EMBL" id="JAVDXZ010000001">
    <property type="protein sequence ID" value="MDR7330797.1"/>
    <property type="molecule type" value="Genomic_DNA"/>
</dbReference>
<comment type="caution">
    <text evidence="10">The sequence shown here is derived from an EMBL/GenBank/DDBJ whole genome shotgun (WGS) entry which is preliminary data.</text>
</comment>
<feature type="transmembrane region" description="Helical" evidence="8">
    <location>
        <begin position="33"/>
        <end position="51"/>
    </location>
</feature>
<feature type="transmembrane region" description="Helical" evidence="8">
    <location>
        <begin position="447"/>
        <end position="471"/>
    </location>
</feature>
<dbReference type="PANTHER" id="PTHR42703:SF1">
    <property type="entry name" value="NA(+)_H(+) ANTIPORTER SUBUNIT D1"/>
    <property type="match status" value="1"/>
</dbReference>
<dbReference type="PANTHER" id="PTHR42703">
    <property type="entry name" value="NADH DEHYDROGENASE"/>
    <property type="match status" value="1"/>
</dbReference>
<dbReference type="Pfam" id="PF00361">
    <property type="entry name" value="Proton_antipo_M"/>
    <property type="match status" value="1"/>
</dbReference>
<evidence type="ECO:0000313" key="11">
    <source>
        <dbReference type="Proteomes" id="UP001180840"/>
    </source>
</evidence>
<comment type="subcellular location">
    <subcellularLocation>
        <location evidence="1">Cell membrane</location>
        <topology evidence="1">Multi-pass membrane protein</topology>
    </subcellularLocation>
    <subcellularLocation>
        <location evidence="7">Membrane</location>
        <topology evidence="7">Multi-pass membrane protein</topology>
    </subcellularLocation>
</comment>
<dbReference type="RefSeq" id="WP_290196844.1">
    <property type="nucleotide sequence ID" value="NZ_CP047654.1"/>
</dbReference>
<feature type="transmembrane region" description="Helical" evidence="8">
    <location>
        <begin position="320"/>
        <end position="345"/>
    </location>
</feature>
<dbReference type="PRINTS" id="PR01437">
    <property type="entry name" value="NUOXDRDTASE4"/>
</dbReference>
<evidence type="ECO:0000256" key="8">
    <source>
        <dbReference type="SAM" id="Phobius"/>
    </source>
</evidence>
<evidence type="ECO:0000256" key="6">
    <source>
        <dbReference type="ARBA" id="ARBA00023136"/>
    </source>
</evidence>
<feature type="transmembrane region" description="Helical" evidence="8">
    <location>
        <begin position="294"/>
        <end position="314"/>
    </location>
</feature>
<feature type="transmembrane region" description="Helical" evidence="8">
    <location>
        <begin position="71"/>
        <end position="93"/>
    </location>
</feature>
<evidence type="ECO:0000256" key="4">
    <source>
        <dbReference type="ARBA" id="ARBA00022692"/>
    </source>
</evidence>
<feature type="transmembrane region" description="Helical" evidence="8">
    <location>
        <begin position="6"/>
        <end position="26"/>
    </location>
</feature>
<organism evidence="10 11">
    <name type="scientific">Corynebacterium guangdongense</name>
    <dbReference type="NCBI Taxonomy" id="1783348"/>
    <lineage>
        <taxon>Bacteria</taxon>
        <taxon>Bacillati</taxon>
        <taxon>Actinomycetota</taxon>
        <taxon>Actinomycetes</taxon>
        <taxon>Mycobacteriales</taxon>
        <taxon>Corynebacteriaceae</taxon>
        <taxon>Corynebacterium</taxon>
    </lineage>
</organism>
<evidence type="ECO:0000256" key="3">
    <source>
        <dbReference type="ARBA" id="ARBA00022475"/>
    </source>
</evidence>
<evidence type="ECO:0000256" key="5">
    <source>
        <dbReference type="ARBA" id="ARBA00022989"/>
    </source>
</evidence>
<accession>A0ABU2A0T8</accession>
<feature type="transmembrane region" description="Helical" evidence="8">
    <location>
        <begin position="405"/>
        <end position="427"/>
    </location>
</feature>
<evidence type="ECO:0000313" key="10">
    <source>
        <dbReference type="EMBL" id="MDR7330797.1"/>
    </source>
</evidence>
<name>A0ABU2A0T8_9CORY</name>